<dbReference type="Proteomes" id="UP001232343">
    <property type="component" value="Unassembled WGS sequence"/>
</dbReference>
<proteinExistence type="predicted"/>
<organism evidence="2 3">
    <name type="scientific">Lederbergia wuyishanensis</name>
    <dbReference type="NCBI Taxonomy" id="1347903"/>
    <lineage>
        <taxon>Bacteria</taxon>
        <taxon>Bacillati</taxon>
        <taxon>Bacillota</taxon>
        <taxon>Bacilli</taxon>
        <taxon>Bacillales</taxon>
        <taxon>Bacillaceae</taxon>
        <taxon>Lederbergia</taxon>
    </lineage>
</organism>
<feature type="transmembrane region" description="Helical" evidence="1">
    <location>
        <begin position="6"/>
        <end position="26"/>
    </location>
</feature>
<evidence type="ECO:0000313" key="3">
    <source>
        <dbReference type="Proteomes" id="UP001232343"/>
    </source>
</evidence>
<comment type="caution">
    <text evidence="2">The sequence shown here is derived from an EMBL/GenBank/DDBJ whole genome shotgun (WGS) entry which is preliminary data.</text>
</comment>
<name>A0ABU0D235_9BACI</name>
<accession>A0ABU0D235</accession>
<sequence length="182" mass="21333">MKKKTIVVLSVITILAISFWWVFHYVSRDGEFTKWGHAYVPIDFFDDGKAIYIGNDFKWEGIGNPTLEKVEFFKRDGSIVAKDDDEFRIEPFIEKSNTNTIGIMDEESVKDQGLDKNLFPYEGFQIDKDFSLVLRVEFHGDNTDNDIREMLLTYKKYGVTQSQYIPFRNIFIHDDEGEDEDE</sequence>
<dbReference type="EMBL" id="JAUSUO010000002">
    <property type="protein sequence ID" value="MDQ0342468.1"/>
    <property type="molecule type" value="Genomic_DNA"/>
</dbReference>
<evidence type="ECO:0000313" key="2">
    <source>
        <dbReference type="EMBL" id="MDQ0342468.1"/>
    </source>
</evidence>
<reference evidence="2 3" key="1">
    <citation type="submission" date="2023-07" db="EMBL/GenBank/DDBJ databases">
        <title>Genomic Encyclopedia of Type Strains, Phase IV (KMG-IV): sequencing the most valuable type-strain genomes for metagenomic binning, comparative biology and taxonomic classification.</title>
        <authorList>
            <person name="Goeker M."/>
        </authorList>
    </citation>
    <scope>NUCLEOTIDE SEQUENCE [LARGE SCALE GENOMIC DNA]</scope>
    <source>
        <strain evidence="2 3">DSM 27848</strain>
    </source>
</reference>
<dbReference type="RefSeq" id="WP_244680966.1">
    <property type="nucleotide sequence ID" value="NZ_JALIRM010000002.1"/>
</dbReference>
<keyword evidence="3" id="KW-1185">Reference proteome</keyword>
<protein>
    <submittedName>
        <fullName evidence="2">Uncharacterized protein</fullName>
    </submittedName>
</protein>
<keyword evidence="1" id="KW-0472">Membrane</keyword>
<gene>
    <name evidence="2" type="ORF">J2S14_001280</name>
</gene>
<evidence type="ECO:0000256" key="1">
    <source>
        <dbReference type="SAM" id="Phobius"/>
    </source>
</evidence>
<keyword evidence="1" id="KW-1133">Transmembrane helix</keyword>
<keyword evidence="1" id="KW-0812">Transmembrane</keyword>